<sequence length="335" mass="39244">MLTNSESASLLISRSANFTTNIKKMSHENWLENSWRERRRKNDVFSHILYSRNINMHCLSSNVVNLDPIEIQKYCILDRKKFRMKRTVKKVKEAKNEKCGFYFSFNPDDVFGAILKSCSRILNFFQMLTYIWGKGLTETTKHSIIGFFMVWEKNDTYKFLLVEMLEALVETLIGLNIVKLKDLFYAFKIRNLCNERENIIIMSLQIKLSKHYYKQENYFQLMHKNLDNFSLHTPSVGRGETWLRHKYQPIYCTVLGPQLYIHNHIVFYATGVLGSTAVDFSIKTALWNTMLLCCLTHGEQLCTHNSFFTIIPAQLQELVLDLVPFWLTLGSLGLD</sequence>
<evidence type="ECO:0000313" key="1">
    <source>
        <dbReference type="EMBL" id="KNZ49353.1"/>
    </source>
</evidence>
<dbReference type="Proteomes" id="UP000037035">
    <property type="component" value="Unassembled WGS sequence"/>
</dbReference>
<dbReference type="EMBL" id="LAVV01010242">
    <property type="protein sequence ID" value="KNZ49353.1"/>
    <property type="molecule type" value="Genomic_DNA"/>
</dbReference>
<name>A0A0L6ULF7_9BASI</name>
<comment type="caution">
    <text evidence="1">The sequence shown here is derived from an EMBL/GenBank/DDBJ whole genome shotgun (WGS) entry which is preliminary data.</text>
</comment>
<accession>A0A0L6ULF7</accession>
<gene>
    <name evidence="1" type="ORF">VP01_506g1</name>
</gene>
<protein>
    <submittedName>
        <fullName evidence="1">Uncharacterized protein</fullName>
    </submittedName>
</protein>
<organism evidence="1 2">
    <name type="scientific">Puccinia sorghi</name>
    <dbReference type="NCBI Taxonomy" id="27349"/>
    <lineage>
        <taxon>Eukaryota</taxon>
        <taxon>Fungi</taxon>
        <taxon>Dikarya</taxon>
        <taxon>Basidiomycota</taxon>
        <taxon>Pucciniomycotina</taxon>
        <taxon>Pucciniomycetes</taxon>
        <taxon>Pucciniales</taxon>
        <taxon>Pucciniaceae</taxon>
        <taxon>Puccinia</taxon>
    </lineage>
</organism>
<evidence type="ECO:0000313" key="2">
    <source>
        <dbReference type="Proteomes" id="UP000037035"/>
    </source>
</evidence>
<reference evidence="1 2" key="1">
    <citation type="submission" date="2015-08" db="EMBL/GenBank/DDBJ databases">
        <title>Next Generation Sequencing and Analysis of the Genome of Puccinia sorghi L Schw, the Causal Agent of Maize Common Rust.</title>
        <authorList>
            <person name="Rochi L."/>
            <person name="Burguener G."/>
            <person name="Darino M."/>
            <person name="Turjanski A."/>
            <person name="Kreff E."/>
            <person name="Dieguez M.J."/>
            <person name="Sacco F."/>
        </authorList>
    </citation>
    <scope>NUCLEOTIDE SEQUENCE [LARGE SCALE GENOMIC DNA]</scope>
    <source>
        <strain evidence="1 2">RO10H11247</strain>
    </source>
</reference>
<dbReference type="AlphaFoldDB" id="A0A0L6ULF7"/>
<proteinExistence type="predicted"/>
<keyword evidence="2" id="KW-1185">Reference proteome</keyword>
<dbReference type="VEuPathDB" id="FungiDB:VP01_506g1"/>